<dbReference type="RefSeq" id="WP_200972103.1">
    <property type="nucleotide sequence ID" value="NZ_CP065592.1"/>
</dbReference>
<dbReference type="KEGG" id="sflv:IC614_02115"/>
<keyword evidence="2" id="KW-1185">Reference proteome</keyword>
<organism evidence="1 2">
    <name type="scientific">Allosphingosinicella flava</name>
    <dbReference type="NCBI Taxonomy" id="2771430"/>
    <lineage>
        <taxon>Bacteria</taxon>
        <taxon>Pseudomonadati</taxon>
        <taxon>Pseudomonadota</taxon>
        <taxon>Alphaproteobacteria</taxon>
        <taxon>Sphingomonadales</taxon>
        <taxon>Sphingomonadaceae</taxon>
        <taxon>Allosphingosinicella</taxon>
    </lineage>
</organism>
<dbReference type="EMBL" id="CP065592">
    <property type="protein sequence ID" value="QPQ55428.1"/>
    <property type="molecule type" value="Genomic_DNA"/>
</dbReference>
<evidence type="ECO:0000313" key="2">
    <source>
        <dbReference type="Proteomes" id="UP000594873"/>
    </source>
</evidence>
<proteinExistence type="predicted"/>
<name>A0A7T2GKY3_9SPHN</name>
<dbReference type="AlphaFoldDB" id="A0A7T2GKY3"/>
<evidence type="ECO:0000313" key="1">
    <source>
        <dbReference type="EMBL" id="QPQ55428.1"/>
    </source>
</evidence>
<protein>
    <submittedName>
        <fullName evidence="1">Uncharacterized protein</fullName>
    </submittedName>
</protein>
<sequence length="75" mass="8687">MSNDERLDWSHLLSHAQALFPGAMIDVIHTPDEIIHIDVDGHRYTFEIGSDDDEYFFTDGKASFSIPLMEIDWNF</sequence>
<reference evidence="1 2" key="1">
    <citation type="submission" date="2020-11" db="EMBL/GenBank/DDBJ databases">
        <title>Genome seq and assembly of Sphingosinicella sp.</title>
        <authorList>
            <person name="Chhetri G."/>
        </authorList>
    </citation>
    <scope>NUCLEOTIDE SEQUENCE [LARGE SCALE GENOMIC DNA]</scope>
    <source>
        <strain evidence="1 2">UDD2</strain>
    </source>
</reference>
<dbReference type="Proteomes" id="UP000594873">
    <property type="component" value="Chromosome"/>
</dbReference>
<accession>A0A7T2GKY3</accession>
<gene>
    <name evidence="1" type="ORF">IC614_02115</name>
</gene>